<evidence type="ECO:0000256" key="1">
    <source>
        <dbReference type="SAM" id="Phobius"/>
    </source>
</evidence>
<keyword evidence="1" id="KW-0472">Membrane</keyword>
<protein>
    <submittedName>
        <fullName evidence="2">SJCHGC09353 protein</fullName>
    </submittedName>
</protein>
<dbReference type="AlphaFoldDB" id="Q5C736"/>
<keyword evidence="1" id="KW-1133">Transmembrane helix</keyword>
<proteinExistence type="evidence at transcript level"/>
<feature type="transmembrane region" description="Helical" evidence="1">
    <location>
        <begin position="29"/>
        <end position="46"/>
    </location>
</feature>
<accession>Q5C736</accession>
<name>Q5C736_SCHJA</name>
<sequence>DGLYAMCQCSCNRHFNKMSRPSFLMRRKLLLFLSVAGVLLYLLLWYHRRFVPNVPNYPLPDYILAEGYASRIYHQYFPLYLRKNSSSSVNTFVYIPTQFNENTVYISSLLRYNSYVAGVLSEEFASEVLFPKSTFFCTCGRVSDPCVCCGILHPEVSNQNRLSPDLYQPILLKDGSNKAAHFCMNITYLPNKKQIKTSGVFVNLTSNQGIFLVAQIQLMENLIKAYCDSPICQLYWHIVLTFISLPVICSGHSKNNYDVDLCVNFTTLEYKFDSDHKTIFHGCAFIQIVLSRTYVIGRYPKFCFDAHRGAAGDADQASNKKLSENVLMNPLNPSNNYSITSNYSPYIPNFGSSNTSQSSHSNPLGQSFLIVNDESKNPKASLEDSHELHRGIP</sequence>
<organism evidence="2">
    <name type="scientific">Schistosoma japonicum</name>
    <name type="common">Blood fluke</name>
    <dbReference type="NCBI Taxonomy" id="6182"/>
    <lineage>
        <taxon>Eukaryota</taxon>
        <taxon>Metazoa</taxon>
        <taxon>Spiralia</taxon>
        <taxon>Lophotrochozoa</taxon>
        <taxon>Platyhelminthes</taxon>
        <taxon>Trematoda</taxon>
        <taxon>Digenea</taxon>
        <taxon>Strigeidida</taxon>
        <taxon>Schistosomatoidea</taxon>
        <taxon>Schistosomatidae</taxon>
        <taxon>Schistosoma</taxon>
    </lineage>
</organism>
<keyword evidence="1" id="KW-0812">Transmembrane</keyword>
<dbReference type="EMBL" id="AY808649">
    <property type="protein sequence ID" value="AAX24538.2"/>
    <property type="molecule type" value="mRNA"/>
</dbReference>
<reference evidence="2" key="1">
    <citation type="journal article" date="2006" name="PLoS Pathog.">
        <title>New perspectives on host-parasite interplay by comparative transcriptomic and proteomic analyses of Schistosoma japonicum.</title>
        <authorList>
            <person name="Liu F."/>
            <person name="Lu J."/>
            <person name="Hu W."/>
            <person name="Wang S.Y."/>
            <person name="Cui S.J."/>
            <person name="Chi M."/>
            <person name="Yan Q."/>
            <person name="Wang X.R."/>
            <person name="Song H.D."/>
            <person name="Xu X.N."/>
            <person name="Wang J.J."/>
            <person name="Zhang X.L."/>
            <person name="Zhang X."/>
            <person name="Wang Z.Q."/>
            <person name="Xue C.L."/>
            <person name="Brindley P.J."/>
            <person name="McManus D.P."/>
            <person name="Yang P.Y."/>
            <person name="Feng Z."/>
            <person name="Chen Z."/>
            <person name="Han Z.G."/>
        </authorList>
    </citation>
    <scope>NUCLEOTIDE SEQUENCE</scope>
</reference>
<evidence type="ECO:0000313" key="2">
    <source>
        <dbReference type="EMBL" id="AAX24538.2"/>
    </source>
</evidence>
<feature type="non-terminal residue" evidence="2">
    <location>
        <position position="1"/>
    </location>
</feature>